<dbReference type="PANTHER" id="PTHR48111:SF17">
    <property type="entry name" value="TRANSCRIPTIONAL REGULATORY PROTEIN YPDB"/>
    <property type="match status" value="1"/>
</dbReference>
<evidence type="ECO:0000259" key="4">
    <source>
        <dbReference type="PROSITE" id="PS50930"/>
    </source>
</evidence>
<reference evidence="6" key="1">
    <citation type="submission" date="2017-06" db="EMBL/GenBank/DDBJ databases">
        <authorList>
            <person name="Varghese N."/>
            <person name="Submissions S."/>
        </authorList>
    </citation>
    <scope>NUCLEOTIDE SEQUENCE [LARGE SCALE GENOMIC DNA]</scope>
    <source>
        <strain evidence="6">DSM 28041</strain>
    </source>
</reference>
<dbReference type="InterPro" id="IPR039420">
    <property type="entry name" value="WalR-like"/>
</dbReference>
<dbReference type="PANTHER" id="PTHR48111">
    <property type="entry name" value="REGULATOR OF RPOS"/>
    <property type="match status" value="1"/>
</dbReference>
<dbReference type="PROSITE" id="PS50930">
    <property type="entry name" value="HTH_LYTTR"/>
    <property type="match status" value="1"/>
</dbReference>
<dbReference type="SMART" id="SM00850">
    <property type="entry name" value="LytTR"/>
    <property type="match status" value="1"/>
</dbReference>
<dbReference type="GO" id="GO:0006355">
    <property type="term" value="P:regulation of DNA-templated transcription"/>
    <property type="evidence" value="ECO:0007669"/>
    <property type="project" value="TreeGrafter"/>
</dbReference>
<dbReference type="Gene3D" id="2.40.50.1020">
    <property type="entry name" value="LytTr DNA-binding domain"/>
    <property type="match status" value="1"/>
</dbReference>
<dbReference type="InterPro" id="IPR007492">
    <property type="entry name" value="LytTR_DNA-bd_dom"/>
</dbReference>
<dbReference type="EMBL" id="FZNS01000004">
    <property type="protein sequence ID" value="SNR60578.1"/>
    <property type="molecule type" value="Genomic_DNA"/>
</dbReference>
<feature type="domain" description="Response regulatory" evidence="3">
    <location>
        <begin position="3"/>
        <end position="114"/>
    </location>
</feature>
<evidence type="ECO:0000256" key="2">
    <source>
        <dbReference type="PROSITE-ProRule" id="PRU00169"/>
    </source>
</evidence>
<evidence type="ECO:0000256" key="1">
    <source>
        <dbReference type="ARBA" id="ARBA00023125"/>
    </source>
</evidence>
<dbReference type="GO" id="GO:0000976">
    <property type="term" value="F:transcription cis-regulatory region binding"/>
    <property type="evidence" value="ECO:0007669"/>
    <property type="project" value="TreeGrafter"/>
</dbReference>
<feature type="domain" description="HTH LytTR-type" evidence="4">
    <location>
        <begin position="158"/>
        <end position="219"/>
    </location>
</feature>
<evidence type="ECO:0000313" key="6">
    <source>
        <dbReference type="Proteomes" id="UP000198310"/>
    </source>
</evidence>
<keyword evidence="6" id="KW-1185">Reference proteome</keyword>
<dbReference type="GO" id="GO:0032993">
    <property type="term" value="C:protein-DNA complex"/>
    <property type="evidence" value="ECO:0007669"/>
    <property type="project" value="TreeGrafter"/>
</dbReference>
<proteinExistence type="predicted"/>
<gene>
    <name evidence="5" type="ORF">SAMN06269173_104264</name>
</gene>
<organism evidence="5 6">
    <name type="scientific">Hymenobacter mucosus</name>
    <dbReference type="NCBI Taxonomy" id="1411120"/>
    <lineage>
        <taxon>Bacteria</taxon>
        <taxon>Pseudomonadati</taxon>
        <taxon>Bacteroidota</taxon>
        <taxon>Cytophagia</taxon>
        <taxon>Cytophagales</taxon>
        <taxon>Hymenobacteraceae</taxon>
        <taxon>Hymenobacter</taxon>
    </lineage>
</organism>
<dbReference type="InterPro" id="IPR001789">
    <property type="entry name" value="Sig_transdc_resp-reg_receiver"/>
</dbReference>
<feature type="modified residue" description="4-aspartylphosphate" evidence="2">
    <location>
        <position position="54"/>
    </location>
</feature>
<dbReference type="FunFam" id="3.40.50.2300:FF:000051">
    <property type="entry name" value="Two-component response regulator yehT"/>
    <property type="match status" value="1"/>
</dbReference>
<sequence>MLRCLLVDDEPLALRLLTNYVERVPFLELVGTCRSALEAMAVLQKERVDVLFLDIQMPDLTGVEFVRSMRPEALVIFTTAYEAYALEGYNLDAVDYLVKPIAFERFVKAAQKAQDRLAPRGGAEVAPPAPTPAAPVAPAPHPADDFIFVKADYHTQRINLRDIRYLEGLKDYIKIFAGAKPILTLNSLKAFEDRLPSHDFVRVHRSYIVALSWIDSIRKNRIYMGEAIIPIGDSYADAFHKLIEERNMH</sequence>
<keyword evidence="1" id="KW-0238">DNA-binding</keyword>
<dbReference type="PROSITE" id="PS50110">
    <property type="entry name" value="RESPONSE_REGULATORY"/>
    <property type="match status" value="1"/>
</dbReference>
<dbReference type="GO" id="GO:0005829">
    <property type="term" value="C:cytosol"/>
    <property type="evidence" value="ECO:0007669"/>
    <property type="project" value="TreeGrafter"/>
</dbReference>
<dbReference type="SMART" id="SM00448">
    <property type="entry name" value="REC"/>
    <property type="match status" value="1"/>
</dbReference>
<evidence type="ECO:0000259" key="3">
    <source>
        <dbReference type="PROSITE" id="PS50110"/>
    </source>
</evidence>
<dbReference type="Proteomes" id="UP000198310">
    <property type="component" value="Unassembled WGS sequence"/>
</dbReference>
<dbReference type="RefSeq" id="WP_089332699.1">
    <property type="nucleotide sequence ID" value="NZ_FZNS01000004.1"/>
</dbReference>
<dbReference type="SUPFAM" id="SSF52172">
    <property type="entry name" value="CheY-like"/>
    <property type="match status" value="1"/>
</dbReference>
<dbReference type="Pfam" id="PF04397">
    <property type="entry name" value="LytTR"/>
    <property type="match status" value="1"/>
</dbReference>
<dbReference type="InterPro" id="IPR011006">
    <property type="entry name" value="CheY-like_superfamily"/>
</dbReference>
<evidence type="ECO:0000313" key="5">
    <source>
        <dbReference type="EMBL" id="SNR60578.1"/>
    </source>
</evidence>
<dbReference type="GO" id="GO:0000156">
    <property type="term" value="F:phosphorelay response regulator activity"/>
    <property type="evidence" value="ECO:0007669"/>
    <property type="project" value="TreeGrafter"/>
</dbReference>
<name>A0A238XPS5_9BACT</name>
<dbReference type="AlphaFoldDB" id="A0A238XPS5"/>
<keyword evidence="2" id="KW-0597">Phosphoprotein</keyword>
<dbReference type="Pfam" id="PF00072">
    <property type="entry name" value="Response_reg"/>
    <property type="match status" value="1"/>
</dbReference>
<dbReference type="Gene3D" id="3.40.50.2300">
    <property type="match status" value="1"/>
</dbReference>
<protein>
    <submittedName>
        <fullName evidence="5">Two component transcriptional regulator, LytTR family</fullName>
    </submittedName>
</protein>
<accession>A0A238XPS5</accession>